<evidence type="ECO:0000313" key="2">
    <source>
        <dbReference type="EMBL" id="GKT35263.1"/>
    </source>
</evidence>
<dbReference type="Proteomes" id="UP001057375">
    <property type="component" value="Unassembled WGS sequence"/>
</dbReference>
<sequence length="522" mass="59716">MDFSAPLSIVPSHFCGYEAWEHKLVKIDSNIEFVQFLQDSMINKSIEMVSSDIIEFLSKRSEFVTLILPALKYFVSQTSSLFPAPIYPFKPHKIALKEEFRDEIKCVPEFFLPVFGSDIETILLKQWSFSKQQTICLVCHMFCCSFPFVFNVDEVCGFNRYWECIKYPSAQAHLTMAMDYIKLCFLSPTYISDPTSIQINRVLLCDSLFSTFISSLKDHRFHLKHFNVLDELICGAFDRPLSTLIFHHDGYIGCYECPSDVELDFAHRSIGYGPFATQEEIVFGTMPEACIAPLVNTSMSDSEACCIRGTTHIGQGIGYAKSYKYKGVHGDISREWIELQSHSPEQFVLHSVPTDYIDKKTLRHPSIMCVDAKCYGYEDSLKCQVGDIHRDLQKYMCGILASMLSVQLSECHEHPPELKSKTPTYDGKPVEFSQINSLGTGPWGCGVYGGDKQLKLCIQVLGSSYFKVKCLHYFTFGEKKIQDQWDMWRGKHNITSAGKLFEILENYKKYVKHGGKKQIFEF</sequence>
<keyword evidence="3" id="KW-1185">Reference proteome</keyword>
<dbReference type="EMBL" id="BQXS01010955">
    <property type="protein sequence ID" value="GKT35263.1"/>
    <property type="molecule type" value="Genomic_DNA"/>
</dbReference>
<protein>
    <submittedName>
        <fullName evidence="2">Poly(ADP-ribose) glycohydrolase like protein</fullName>
    </submittedName>
</protein>
<evidence type="ECO:0000313" key="3">
    <source>
        <dbReference type="Proteomes" id="UP001057375"/>
    </source>
</evidence>
<reference evidence="2" key="1">
    <citation type="submission" date="2022-03" db="EMBL/GenBank/DDBJ databases">
        <title>Draft genome sequence of Aduncisulcus paluster, a free-living microaerophilic Fornicata.</title>
        <authorList>
            <person name="Yuyama I."/>
            <person name="Kume K."/>
            <person name="Tamura T."/>
            <person name="Inagaki Y."/>
            <person name="Hashimoto T."/>
        </authorList>
    </citation>
    <scope>NUCLEOTIDE SEQUENCE</scope>
    <source>
        <strain evidence="2">NY0171</strain>
    </source>
</reference>
<comment type="caution">
    <text evidence="2">The sequence shown here is derived from an EMBL/GenBank/DDBJ whole genome shotgun (WGS) entry which is preliminary data.</text>
</comment>
<dbReference type="Pfam" id="PF05028">
    <property type="entry name" value="PARG_cat_C"/>
    <property type="match status" value="1"/>
</dbReference>
<evidence type="ECO:0000259" key="1">
    <source>
        <dbReference type="Pfam" id="PF05028"/>
    </source>
</evidence>
<dbReference type="PANTHER" id="PTHR12837:SF15">
    <property type="entry name" value="POLY(ADP-RIBOSE) GLYCOHYDROLASE"/>
    <property type="match status" value="1"/>
</dbReference>
<gene>
    <name evidence="2" type="ORF">ADUPG1_008455</name>
</gene>
<dbReference type="InterPro" id="IPR007724">
    <property type="entry name" value="Poly_GlycHdrlase"/>
</dbReference>
<proteinExistence type="predicted"/>
<accession>A0ABQ5KUF6</accession>
<name>A0ABQ5KUF6_9EUKA</name>
<dbReference type="InterPro" id="IPR046372">
    <property type="entry name" value="PARG_cat_C"/>
</dbReference>
<dbReference type="PANTHER" id="PTHR12837">
    <property type="entry name" value="POLY ADP-RIBOSE GLYCOHYDROLASE"/>
    <property type="match status" value="1"/>
</dbReference>
<organism evidence="2 3">
    <name type="scientific">Aduncisulcus paluster</name>
    <dbReference type="NCBI Taxonomy" id="2918883"/>
    <lineage>
        <taxon>Eukaryota</taxon>
        <taxon>Metamonada</taxon>
        <taxon>Carpediemonas-like organisms</taxon>
        <taxon>Aduncisulcus</taxon>
    </lineage>
</organism>
<feature type="domain" description="PARG catalytic Macro" evidence="1">
    <location>
        <begin position="238"/>
        <end position="482"/>
    </location>
</feature>